<feature type="compositionally biased region" description="Pro residues" evidence="7">
    <location>
        <begin position="468"/>
        <end position="483"/>
    </location>
</feature>
<dbReference type="SMART" id="SM00220">
    <property type="entry name" value="S_TKc"/>
    <property type="match status" value="1"/>
</dbReference>
<keyword evidence="5 6" id="KW-0067">ATP-binding</keyword>
<dbReference type="Pfam" id="PF00069">
    <property type="entry name" value="Pkinase"/>
    <property type="match status" value="1"/>
</dbReference>
<evidence type="ECO:0000256" key="4">
    <source>
        <dbReference type="ARBA" id="ARBA00022777"/>
    </source>
</evidence>
<sequence length="537" mass="60156">MSTYNKHVYLQMCFLGQGSFGAVIHYQQLSTFKNVAVKILATNNGIRESKMLDKIKCADPDKNNLLKLVEHFSLGLQHCIVFEKLDQDVLHFMSKRNRKPMEVSEIRPIAQQILVALNALKSMGLAHTDIKPDNLMLVNHATHPFKVKLIDFGLARNISDLKRTSQIQALGYRAPEAVFGLPMNESVDMWSLGCSLVFMNFFKHLYPRTSEYEYIATIVRMHGTPPDHVLREGLRVHDFFSVNKTSSGNKFKFKIPTEYMGCKGKMTDWVFRAIGTIDNVLYDHKKCRYYSQMQSTISHGDSLKLKDVTEFESLLKQMLCVNSKNRITPEEALKHNFISMNHLSKSKEHPYVRSAHRLMSVCQDTASGKSATSNNKTVCRETNTKVPAFTAANLTVGNSGTTAARATKPATQARASRTAARPPEPESREARREREGRPSPTRRTAPPPRRENPTQGPTGEGRPQPQTRTPPPPRSSGHPPAPTPGTSQDPPRETRSALQAAIRPAHGWSREEQGRGPPPPPRRGEPRGKKEGPQGVL</sequence>
<dbReference type="PANTHER" id="PTHR24058:SF53">
    <property type="entry name" value="HOMEODOMAIN-INTERACTING PROTEIN KINASE 2"/>
    <property type="match status" value="1"/>
</dbReference>
<proteinExistence type="predicted"/>
<feature type="region of interest" description="Disordered" evidence="7">
    <location>
        <begin position="400"/>
        <end position="537"/>
    </location>
</feature>
<name>A0A3B3HHV0_ORYLA</name>
<keyword evidence="2" id="KW-0808">Transferase</keyword>
<reference evidence="9" key="3">
    <citation type="submission" date="2025-09" db="UniProtKB">
        <authorList>
            <consortium name="Ensembl"/>
        </authorList>
    </citation>
    <scope>IDENTIFICATION</scope>
    <source>
        <strain evidence="9">Hd-rR</strain>
    </source>
</reference>
<evidence type="ECO:0000256" key="1">
    <source>
        <dbReference type="ARBA" id="ARBA00022527"/>
    </source>
</evidence>
<keyword evidence="1" id="KW-0723">Serine/threonine-protein kinase</keyword>
<dbReference type="GO" id="GO:0005634">
    <property type="term" value="C:nucleus"/>
    <property type="evidence" value="ECO:0000318"/>
    <property type="project" value="GO_Central"/>
</dbReference>
<dbReference type="GO" id="GO:0045944">
    <property type="term" value="P:positive regulation of transcription by RNA polymerase II"/>
    <property type="evidence" value="ECO:0000318"/>
    <property type="project" value="GO_Central"/>
</dbReference>
<dbReference type="PROSITE" id="PS00107">
    <property type="entry name" value="PROTEIN_KINASE_ATP"/>
    <property type="match status" value="1"/>
</dbReference>
<dbReference type="GO" id="GO:0004674">
    <property type="term" value="F:protein serine/threonine kinase activity"/>
    <property type="evidence" value="ECO:0000318"/>
    <property type="project" value="GO_Central"/>
</dbReference>
<dbReference type="Gene3D" id="3.30.200.20">
    <property type="entry name" value="Phosphorylase Kinase, domain 1"/>
    <property type="match status" value="1"/>
</dbReference>
<dbReference type="InParanoid" id="A0A3B3HHV0"/>
<accession>A0A3B3HHV0</accession>
<dbReference type="GeneTree" id="ENSGT00940000164472"/>
<dbReference type="SUPFAM" id="SSF56112">
    <property type="entry name" value="Protein kinase-like (PK-like)"/>
    <property type="match status" value="1"/>
</dbReference>
<dbReference type="GO" id="GO:0042771">
    <property type="term" value="P:intrinsic apoptotic signaling pathway in response to DNA damage by p53 class mediator"/>
    <property type="evidence" value="ECO:0000318"/>
    <property type="project" value="GO_Central"/>
</dbReference>
<reference evidence="9" key="2">
    <citation type="submission" date="2025-08" db="UniProtKB">
        <authorList>
            <consortium name="Ensembl"/>
        </authorList>
    </citation>
    <scope>IDENTIFICATION</scope>
    <source>
        <strain evidence="9">Hd-rR</strain>
    </source>
</reference>
<dbReference type="InterPro" id="IPR017441">
    <property type="entry name" value="Protein_kinase_ATP_BS"/>
</dbReference>
<evidence type="ECO:0000256" key="6">
    <source>
        <dbReference type="PROSITE-ProRule" id="PRU10141"/>
    </source>
</evidence>
<protein>
    <recommendedName>
        <fullName evidence="8">Protein kinase domain-containing protein</fullName>
    </recommendedName>
</protein>
<evidence type="ECO:0000256" key="3">
    <source>
        <dbReference type="ARBA" id="ARBA00022741"/>
    </source>
</evidence>
<evidence type="ECO:0000259" key="8">
    <source>
        <dbReference type="PROSITE" id="PS50011"/>
    </source>
</evidence>
<keyword evidence="4" id="KW-0418">Kinase</keyword>
<dbReference type="Gene3D" id="1.10.510.10">
    <property type="entry name" value="Transferase(Phosphotransferase) domain 1"/>
    <property type="match status" value="1"/>
</dbReference>
<dbReference type="PROSITE" id="PS50011">
    <property type="entry name" value="PROTEIN_KINASE_DOM"/>
    <property type="match status" value="1"/>
</dbReference>
<dbReference type="GO" id="GO:0007224">
    <property type="term" value="P:smoothened signaling pathway"/>
    <property type="evidence" value="ECO:0000318"/>
    <property type="project" value="GO_Central"/>
</dbReference>
<dbReference type="GO" id="GO:0003714">
    <property type="term" value="F:transcription corepressor activity"/>
    <property type="evidence" value="ECO:0000318"/>
    <property type="project" value="GO_Central"/>
</dbReference>
<dbReference type="InterPro" id="IPR008271">
    <property type="entry name" value="Ser/Thr_kinase_AS"/>
</dbReference>
<dbReference type="GO" id="GO:0004713">
    <property type="term" value="F:protein tyrosine kinase activity"/>
    <property type="evidence" value="ECO:0000318"/>
    <property type="project" value="GO_Central"/>
</dbReference>
<dbReference type="STRING" id="8090.ENSORLP00000031344"/>
<dbReference type="GO" id="GO:0005737">
    <property type="term" value="C:cytoplasm"/>
    <property type="evidence" value="ECO:0000318"/>
    <property type="project" value="GO_Central"/>
</dbReference>
<feature type="binding site" evidence="6">
    <location>
        <position position="38"/>
    </location>
    <ligand>
        <name>ATP</name>
        <dbReference type="ChEBI" id="CHEBI:30616"/>
    </ligand>
</feature>
<dbReference type="AlphaFoldDB" id="A0A3B3HHV0"/>
<dbReference type="PROSITE" id="PS00108">
    <property type="entry name" value="PROTEIN_KINASE_ST"/>
    <property type="match status" value="1"/>
</dbReference>
<dbReference type="InterPro" id="IPR050494">
    <property type="entry name" value="Ser_Thr_dual-spec_kinase"/>
</dbReference>
<dbReference type="InterPro" id="IPR000719">
    <property type="entry name" value="Prot_kinase_dom"/>
</dbReference>
<organism evidence="9 10">
    <name type="scientific">Oryzias latipes</name>
    <name type="common">Japanese rice fish</name>
    <name type="synonym">Japanese killifish</name>
    <dbReference type="NCBI Taxonomy" id="8090"/>
    <lineage>
        <taxon>Eukaryota</taxon>
        <taxon>Metazoa</taxon>
        <taxon>Chordata</taxon>
        <taxon>Craniata</taxon>
        <taxon>Vertebrata</taxon>
        <taxon>Euteleostomi</taxon>
        <taxon>Actinopterygii</taxon>
        <taxon>Neopterygii</taxon>
        <taxon>Teleostei</taxon>
        <taxon>Neoteleostei</taxon>
        <taxon>Acanthomorphata</taxon>
        <taxon>Ovalentaria</taxon>
        <taxon>Atherinomorphae</taxon>
        <taxon>Beloniformes</taxon>
        <taxon>Adrianichthyidae</taxon>
        <taxon>Oryziinae</taxon>
        <taxon>Oryzias</taxon>
    </lineage>
</organism>
<feature type="compositionally biased region" description="Low complexity" evidence="7">
    <location>
        <begin position="409"/>
        <end position="421"/>
    </location>
</feature>
<dbReference type="Proteomes" id="UP000001038">
    <property type="component" value="Chromosome 15"/>
</dbReference>
<keyword evidence="3 6" id="KW-0547">Nucleotide-binding</keyword>
<evidence type="ECO:0000256" key="7">
    <source>
        <dbReference type="SAM" id="MobiDB-lite"/>
    </source>
</evidence>
<evidence type="ECO:0000313" key="9">
    <source>
        <dbReference type="Ensembl" id="ENSORLP00000031344.1"/>
    </source>
</evidence>
<evidence type="ECO:0000256" key="2">
    <source>
        <dbReference type="ARBA" id="ARBA00022679"/>
    </source>
</evidence>
<dbReference type="GO" id="GO:0046332">
    <property type="term" value="F:SMAD binding"/>
    <property type="evidence" value="ECO:0000318"/>
    <property type="project" value="GO_Central"/>
</dbReference>
<reference evidence="9 10" key="1">
    <citation type="journal article" date="2007" name="Nature">
        <title>The medaka draft genome and insights into vertebrate genome evolution.</title>
        <authorList>
            <person name="Kasahara M."/>
            <person name="Naruse K."/>
            <person name="Sasaki S."/>
            <person name="Nakatani Y."/>
            <person name="Qu W."/>
            <person name="Ahsan B."/>
            <person name="Yamada T."/>
            <person name="Nagayasu Y."/>
            <person name="Doi K."/>
            <person name="Kasai Y."/>
            <person name="Jindo T."/>
            <person name="Kobayashi D."/>
            <person name="Shimada A."/>
            <person name="Toyoda A."/>
            <person name="Kuroki Y."/>
            <person name="Fujiyama A."/>
            <person name="Sasaki T."/>
            <person name="Shimizu A."/>
            <person name="Asakawa S."/>
            <person name="Shimizu N."/>
            <person name="Hashimoto S."/>
            <person name="Yang J."/>
            <person name="Lee Y."/>
            <person name="Matsushima K."/>
            <person name="Sugano S."/>
            <person name="Sakaizumi M."/>
            <person name="Narita T."/>
            <person name="Ohishi K."/>
            <person name="Haga S."/>
            <person name="Ohta F."/>
            <person name="Nomoto H."/>
            <person name="Nogata K."/>
            <person name="Morishita T."/>
            <person name="Endo T."/>
            <person name="Shin-I T."/>
            <person name="Takeda H."/>
            <person name="Morishita S."/>
            <person name="Kohara Y."/>
        </authorList>
    </citation>
    <scope>NUCLEOTIDE SEQUENCE [LARGE SCALE GENOMIC DNA]</scope>
    <source>
        <strain evidence="9 10">Hd-rR</strain>
    </source>
</reference>
<dbReference type="Ensembl" id="ENSORLT00000028258.1">
    <property type="protein sequence ID" value="ENSORLP00000031344.1"/>
    <property type="gene ID" value="ENSORLG00000026323.1"/>
</dbReference>
<evidence type="ECO:0000256" key="5">
    <source>
        <dbReference type="ARBA" id="ARBA00022840"/>
    </source>
</evidence>
<evidence type="ECO:0000313" key="10">
    <source>
        <dbReference type="Proteomes" id="UP000001038"/>
    </source>
</evidence>
<dbReference type="PANTHER" id="PTHR24058">
    <property type="entry name" value="DUAL SPECIFICITY PROTEIN KINASE"/>
    <property type="match status" value="1"/>
</dbReference>
<feature type="compositionally biased region" description="Basic and acidic residues" evidence="7">
    <location>
        <begin position="423"/>
        <end position="437"/>
    </location>
</feature>
<dbReference type="GO" id="GO:0005524">
    <property type="term" value="F:ATP binding"/>
    <property type="evidence" value="ECO:0007669"/>
    <property type="project" value="UniProtKB-UniRule"/>
</dbReference>
<feature type="compositionally biased region" description="Basic and acidic residues" evidence="7">
    <location>
        <begin position="522"/>
        <end position="537"/>
    </location>
</feature>
<keyword evidence="10" id="KW-1185">Reference proteome</keyword>
<dbReference type="InterPro" id="IPR011009">
    <property type="entry name" value="Kinase-like_dom_sf"/>
</dbReference>
<feature type="domain" description="Protein kinase" evidence="8">
    <location>
        <begin position="9"/>
        <end position="338"/>
    </location>
</feature>